<reference evidence="2" key="1">
    <citation type="journal article" date="2023" name="Mol. Biol. Evol.">
        <title>Third-Generation Sequencing Reveals the Adaptive Role of the Epigenome in Three Deep-Sea Polychaetes.</title>
        <authorList>
            <person name="Perez M."/>
            <person name="Aroh O."/>
            <person name="Sun Y."/>
            <person name="Lan Y."/>
            <person name="Juniper S.K."/>
            <person name="Young C.R."/>
            <person name="Angers B."/>
            <person name="Qian P.Y."/>
        </authorList>
    </citation>
    <scope>NUCLEOTIDE SEQUENCE</scope>
    <source>
        <strain evidence="2">R07B-5</strain>
    </source>
</reference>
<dbReference type="AlphaFoldDB" id="A0AAD9N3Q8"/>
<evidence type="ECO:0000259" key="1">
    <source>
        <dbReference type="PROSITE" id="PS50878"/>
    </source>
</evidence>
<name>A0AAD9N3Q8_RIDPI</name>
<dbReference type="Pfam" id="PF00078">
    <property type="entry name" value="RVT_1"/>
    <property type="match status" value="1"/>
</dbReference>
<gene>
    <name evidence="2" type="ORF">NP493_2338g00004</name>
</gene>
<dbReference type="InterPro" id="IPR000477">
    <property type="entry name" value="RT_dom"/>
</dbReference>
<keyword evidence="3" id="KW-1185">Reference proteome</keyword>
<evidence type="ECO:0000313" key="3">
    <source>
        <dbReference type="Proteomes" id="UP001209878"/>
    </source>
</evidence>
<comment type="caution">
    <text evidence="2">The sequence shown here is derived from an EMBL/GenBank/DDBJ whole genome shotgun (WGS) entry which is preliminary data.</text>
</comment>
<sequence>MRQGSAAEVVVSVYFIVKHTLLQTTRIEPCFKHDSYDYDTVLRTVLEKHAPITNRVRRRARPCPWYTYDVKEAREKERQCEHRWRTTKLEVHHQLYVESRNASTACITKAKCKHYQDTLQGADNKSKFRLVRSLGAIQKAIYPEFCSTEDGCSKFAQPFSEKVPMIRAELEVPRSSNPPLVEKTCFTEPHVSVVPTSDDEIEKIVFGLTKTCELDPLPAKQIQQCLSSLVPVITAITNKSLEEGTMPSALKVTCVHPLLKKPSLDRDMLCNYRPVSTLSHLSKVIEKVVALRLSDHLDSQNLNEPFQSAYHRQHSTETTLLRVCNDIQAALDRKKGTLFVILDLSSAFDTTDHTILLNRLSKGYGIQGYPLRWVVIGQATSENHTCNTGVPQGSVLRPALFSLYVQPVGDVIRRHSVNFTTTLTTCN</sequence>
<dbReference type="EMBL" id="JAODUO010002342">
    <property type="protein sequence ID" value="KAK2153174.1"/>
    <property type="molecule type" value="Genomic_DNA"/>
</dbReference>
<proteinExistence type="predicted"/>
<accession>A0AAD9N3Q8</accession>
<dbReference type="PANTHER" id="PTHR33332">
    <property type="entry name" value="REVERSE TRANSCRIPTASE DOMAIN-CONTAINING PROTEIN"/>
    <property type="match status" value="1"/>
</dbReference>
<evidence type="ECO:0000313" key="2">
    <source>
        <dbReference type="EMBL" id="KAK2153174.1"/>
    </source>
</evidence>
<organism evidence="2 3">
    <name type="scientific">Ridgeia piscesae</name>
    <name type="common">Tubeworm</name>
    <dbReference type="NCBI Taxonomy" id="27915"/>
    <lineage>
        <taxon>Eukaryota</taxon>
        <taxon>Metazoa</taxon>
        <taxon>Spiralia</taxon>
        <taxon>Lophotrochozoa</taxon>
        <taxon>Annelida</taxon>
        <taxon>Polychaeta</taxon>
        <taxon>Sedentaria</taxon>
        <taxon>Canalipalpata</taxon>
        <taxon>Sabellida</taxon>
        <taxon>Siboglinidae</taxon>
        <taxon>Ridgeia</taxon>
    </lineage>
</organism>
<feature type="domain" description="Reverse transcriptase" evidence="1">
    <location>
        <begin position="239"/>
        <end position="427"/>
    </location>
</feature>
<dbReference type="PROSITE" id="PS50878">
    <property type="entry name" value="RT_POL"/>
    <property type="match status" value="1"/>
</dbReference>
<dbReference type="Proteomes" id="UP001209878">
    <property type="component" value="Unassembled WGS sequence"/>
</dbReference>
<protein>
    <recommendedName>
        <fullName evidence="1">Reverse transcriptase domain-containing protein</fullName>
    </recommendedName>
</protein>